<sequence>MPLRLLDTIIALAAHLPCLHLTTPCAPSPAPGYGGESWFVNVCGLISRDSHQLYELCVSASKTPAQHPIYWAPTFDDAVKYLPRCRGFETAFGFGTEDPKIFFVVDWDHCAAESAWRQQGLSTNAIFITLSWDAAWARAQAWPSSYTVHSPSM</sequence>
<protein>
    <submittedName>
        <fullName evidence="2">Uncharacterized protein</fullName>
    </submittedName>
</protein>
<reference evidence="2" key="1">
    <citation type="submission" date="2023-03" db="EMBL/GenBank/DDBJ databases">
        <title>Massive genome expansion in bonnet fungi (Mycena s.s.) driven by repeated elements and novel gene families across ecological guilds.</title>
        <authorList>
            <consortium name="Lawrence Berkeley National Laboratory"/>
            <person name="Harder C.B."/>
            <person name="Miyauchi S."/>
            <person name="Viragh M."/>
            <person name="Kuo A."/>
            <person name="Thoen E."/>
            <person name="Andreopoulos B."/>
            <person name="Lu D."/>
            <person name="Skrede I."/>
            <person name="Drula E."/>
            <person name="Henrissat B."/>
            <person name="Morin E."/>
            <person name="Kohler A."/>
            <person name="Barry K."/>
            <person name="LaButti K."/>
            <person name="Morin E."/>
            <person name="Salamov A."/>
            <person name="Lipzen A."/>
            <person name="Mereny Z."/>
            <person name="Hegedus B."/>
            <person name="Baldrian P."/>
            <person name="Stursova M."/>
            <person name="Weitz H."/>
            <person name="Taylor A."/>
            <person name="Grigoriev I.V."/>
            <person name="Nagy L.G."/>
            <person name="Martin F."/>
            <person name="Kauserud H."/>
        </authorList>
    </citation>
    <scope>NUCLEOTIDE SEQUENCE</scope>
    <source>
        <strain evidence="2">CBHHK002</strain>
    </source>
</reference>
<comment type="caution">
    <text evidence="2">The sequence shown here is derived from an EMBL/GenBank/DDBJ whole genome shotgun (WGS) entry which is preliminary data.</text>
</comment>
<accession>A0AAD7EA27</accession>
<keyword evidence="3" id="KW-1185">Reference proteome</keyword>
<dbReference type="EMBL" id="JARIHO010000100">
    <property type="protein sequence ID" value="KAJ7304694.1"/>
    <property type="molecule type" value="Genomic_DNA"/>
</dbReference>
<evidence type="ECO:0000313" key="3">
    <source>
        <dbReference type="Proteomes" id="UP001218218"/>
    </source>
</evidence>
<proteinExistence type="predicted"/>
<feature type="signal peptide" evidence="1">
    <location>
        <begin position="1"/>
        <end position="21"/>
    </location>
</feature>
<dbReference type="AlphaFoldDB" id="A0AAD7EA27"/>
<feature type="chain" id="PRO_5042168237" evidence="1">
    <location>
        <begin position="22"/>
        <end position="153"/>
    </location>
</feature>
<gene>
    <name evidence="2" type="ORF">DFH08DRAFT_825448</name>
</gene>
<evidence type="ECO:0000256" key="1">
    <source>
        <dbReference type="SAM" id="SignalP"/>
    </source>
</evidence>
<name>A0AAD7EA27_9AGAR</name>
<keyword evidence="1" id="KW-0732">Signal</keyword>
<dbReference type="Proteomes" id="UP001218218">
    <property type="component" value="Unassembled WGS sequence"/>
</dbReference>
<evidence type="ECO:0000313" key="2">
    <source>
        <dbReference type="EMBL" id="KAJ7304694.1"/>
    </source>
</evidence>
<organism evidence="2 3">
    <name type="scientific">Mycena albidolilacea</name>
    <dbReference type="NCBI Taxonomy" id="1033008"/>
    <lineage>
        <taxon>Eukaryota</taxon>
        <taxon>Fungi</taxon>
        <taxon>Dikarya</taxon>
        <taxon>Basidiomycota</taxon>
        <taxon>Agaricomycotina</taxon>
        <taxon>Agaricomycetes</taxon>
        <taxon>Agaricomycetidae</taxon>
        <taxon>Agaricales</taxon>
        <taxon>Marasmiineae</taxon>
        <taxon>Mycenaceae</taxon>
        <taxon>Mycena</taxon>
    </lineage>
</organism>